<dbReference type="PANTHER" id="PTHR10357">
    <property type="entry name" value="ALPHA-AMYLASE FAMILY MEMBER"/>
    <property type="match status" value="1"/>
</dbReference>
<dbReference type="HOGENOM" id="CLU_503381_0_0_6"/>
<keyword evidence="2" id="KW-0479">Metal-binding</keyword>
<dbReference type="SUPFAM" id="SSF51445">
    <property type="entry name" value="(Trans)glycosidases"/>
    <property type="match status" value="1"/>
</dbReference>
<feature type="chain" id="PRO_5003330384" evidence="4">
    <location>
        <begin position="26"/>
        <end position="584"/>
    </location>
</feature>
<gene>
    <name evidence="6" type="ordered locus">ambt_07665</name>
</gene>
<dbReference type="PANTHER" id="PTHR10357:SF215">
    <property type="entry name" value="ALPHA-AMYLASE 1"/>
    <property type="match status" value="1"/>
</dbReference>
<dbReference type="InterPro" id="IPR017853">
    <property type="entry name" value="GH"/>
</dbReference>
<evidence type="ECO:0000256" key="4">
    <source>
        <dbReference type="SAM" id="SignalP"/>
    </source>
</evidence>
<dbReference type="InterPro" id="IPR006047">
    <property type="entry name" value="GH13_cat_dom"/>
</dbReference>
<dbReference type="Pfam" id="PF00128">
    <property type="entry name" value="Alpha-amylase"/>
    <property type="match status" value="1"/>
</dbReference>
<name>F5Z7L8_ALTNA</name>
<evidence type="ECO:0000256" key="3">
    <source>
        <dbReference type="ARBA" id="ARBA00022729"/>
    </source>
</evidence>
<evidence type="ECO:0000259" key="5">
    <source>
        <dbReference type="SMART" id="SM00642"/>
    </source>
</evidence>
<dbReference type="GO" id="GO:0046872">
    <property type="term" value="F:metal ion binding"/>
    <property type="evidence" value="ECO:0007669"/>
    <property type="project" value="UniProtKB-KW"/>
</dbReference>
<dbReference type="PROSITE" id="PS51257">
    <property type="entry name" value="PROKAR_LIPOPROTEIN"/>
    <property type="match status" value="1"/>
</dbReference>
<dbReference type="eggNOG" id="COG0366">
    <property type="taxonomic scope" value="Bacteria"/>
</dbReference>
<dbReference type="GO" id="GO:0005975">
    <property type="term" value="P:carbohydrate metabolic process"/>
    <property type="evidence" value="ECO:0007669"/>
    <property type="project" value="InterPro"/>
</dbReference>
<evidence type="ECO:0000313" key="6">
    <source>
        <dbReference type="EMBL" id="AEF03061.1"/>
    </source>
</evidence>
<comment type="cofactor">
    <cofactor evidence="1">
        <name>Ca(2+)</name>
        <dbReference type="ChEBI" id="CHEBI:29108"/>
    </cofactor>
</comment>
<keyword evidence="3 4" id="KW-0732">Signal</keyword>
<evidence type="ECO:0000313" key="7">
    <source>
        <dbReference type="Proteomes" id="UP000000683"/>
    </source>
</evidence>
<feature type="signal peptide" evidence="4">
    <location>
        <begin position="1"/>
        <end position="25"/>
    </location>
</feature>
<feature type="domain" description="Glycosyl hydrolase family 13 catalytic" evidence="5">
    <location>
        <begin position="70"/>
        <end position="473"/>
    </location>
</feature>
<organism evidence="6 7">
    <name type="scientific">Alteromonas naphthalenivorans</name>
    <dbReference type="NCBI Taxonomy" id="715451"/>
    <lineage>
        <taxon>Bacteria</taxon>
        <taxon>Pseudomonadati</taxon>
        <taxon>Pseudomonadota</taxon>
        <taxon>Gammaproteobacteria</taxon>
        <taxon>Alteromonadales</taxon>
        <taxon>Alteromonadaceae</taxon>
        <taxon>Alteromonas/Salinimonas group</taxon>
        <taxon>Alteromonas</taxon>
    </lineage>
</organism>
<proteinExistence type="predicted"/>
<dbReference type="OrthoDB" id="9805159at2"/>
<dbReference type="CDD" id="cd11339">
    <property type="entry name" value="AmyAc_bac_CMD_like_2"/>
    <property type="match status" value="1"/>
</dbReference>
<dbReference type="RefSeq" id="WP_013783999.1">
    <property type="nucleotide sequence ID" value="NC_015554.1"/>
</dbReference>
<evidence type="ECO:0000256" key="2">
    <source>
        <dbReference type="ARBA" id="ARBA00022723"/>
    </source>
</evidence>
<dbReference type="Gene3D" id="3.20.20.80">
    <property type="entry name" value="Glycosidases"/>
    <property type="match status" value="1"/>
</dbReference>
<protein>
    <submittedName>
        <fullName evidence="6">Cyclomaltodextrin glucanotransferase</fullName>
    </submittedName>
</protein>
<dbReference type="EMBL" id="CP002339">
    <property type="protein sequence ID" value="AEF03061.1"/>
    <property type="molecule type" value="Genomic_DNA"/>
</dbReference>
<reference evidence="6 7" key="1">
    <citation type="journal article" date="2011" name="J. Bacteriol.">
        <title>Complete genome sequence of the polycyclic aromatic hydrocarbon-degrading bacterium Alteromonas sp. strain SN2.</title>
        <authorList>
            <person name="Jin H.M."/>
            <person name="Jeong H."/>
            <person name="Moon E.J."/>
            <person name="Math R.K."/>
            <person name="Lee K."/>
            <person name="Kim H.J."/>
            <person name="Jeon C.O."/>
            <person name="Oh T.K."/>
            <person name="Kim J.F."/>
        </authorList>
    </citation>
    <scope>NUCLEOTIDE SEQUENCE [LARGE SCALE GENOMIC DNA]</scope>
    <source>
        <strain evidence="7">JCM 17741 / KACC 18427 / KCTC 11700BP / SN2</strain>
    </source>
</reference>
<evidence type="ECO:0000256" key="1">
    <source>
        <dbReference type="ARBA" id="ARBA00001913"/>
    </source>
</evidence>
<dbReference type="AlphaFoldDB" id="F5Z7L8"/>
<dbReference type="KEGG" id="alt:ambt_07665"/>
<sequence>MTPKLKNLTLAITLALGVGTITACAYTSSSMSADSAKAEAESSAASNGKADNKVTISGTTTPFASEAIYFVMTDRFVDGDPSNNHEDQGGGFPTWQLPMEGPDGKKAYVGYMGGDLKGVLNNGDYIRDMGFTAVWMTPVLQNPNQSFSGDEQITFGGAFKDGGKTGYHGYWATNFYKADEHLISHDLSVKQYTTQMRENFGLKSVFDIVANHGTPSFTMPSDQPGYGEIYNAEGELVADHQNLAPEDLDPKNNPLHEFFHDYPDLVKLSNLDDRNPKVRDYLINSYLYWISQGADAFRIDTIRHVPHDFWREMSDRVRAEHPDFFMFGESFQYDANFIAQHTLPKNGAVSVLDFPMQEAMVKVFEKPLESDFATLADTLYLTHGPYNNPYDLTTFYDNHDMARINATDNGFINAHNWLFTVRGIPVVYQGSEIGFMRGTSEHQGNRNYLGQHNIDNAKSHPIATELTKIANVRKNTPALQRGLQFNLELAGHKAAFYRVLQSDSAQQTALVLLNKAEEPASFSIDEYMQAGTWTEQLSGETRELVTGDALTTSVPANGVQVWVREGALDSDALEAALIKQMSAQ</sequence>
<dbReference type="SMART" id="SM00642">
    <property type="entry name" value="Aamy"/>
    <property type="match status" value="1"/>
</dbReference>
<dbReference type="SUPFAM" id="SSF51011">
    <property type="entry name" value="Glycosyl hydrolase domain"/>
    <property type="match status" value="1"/>
</dbReference>
<accession>F5Z7L8</accession>
<keyword evidence="7" id="KW-1185">Reference proteome</keyword>
<dbReference type="GO" id="GO:0016740">
    <property type="term" value="F:transferase activity"/>
    <property type="evidence" value="ECO:0007669"/>
    <property type="project" value="UniProtKB-KW"/>
</dbReference>
<dbReference type="Proteomes" id="UP000000683">
    <property type="component" value="Chromosome"/>
</dbReference>